<feature type="region of interest" description="Disordered" evidence="14">
    <location>
        <begin position="387"/>
        <end position="410"/>
    </location>
</feature>
<evidence type="ECO:0000256" key="7">
    <source>
        <dbReference type="ARBA" id="ARBA00022833"/>
    </source>
</evidence>
<comment type="caution">
    <text evidence="16">The sequence shown here is derived from an EMBL/GenBank/DDBJ whole genome shotgun (WGS) entry which is preliminary data.</text>
</comment>
<dbReference type="GO" id="GO:0000977">
    <property type="term" value="F:RNA polymerase II transcription regulatory region sequence-specific DNA binding"/>
    <property type="evidence" value="ECO:0007669"/>
    <property type="project" value="TreeGrafter"/>
</dbReference>
<dbReference type="FunFam" id="3.30.160.60:FF:000478">
    <property type="entry name" value="Zinc finger protein 133"/>
    <property type="match status" value="1"/>
</dbReference>
<dbReference type="PROSITE" id="PS00028">
    <property type="entry name" value="ZINC_FINGER_C2H2_1"/>
    <property type="match status" value="2"/>
</dbReference>
<keyword evidence="4" id="KW-0479">Metal-binding</keyword>
<evidence type="ECO:0000256" key="11">
    <source>
        <dbReference type="ARBA" id="ARBA00023242"/>
    </source>
</evidence>
<keyword evidence="5" id="KW-0677">Repeat</keyword>
<dbReference type="GO" id="GO:0000981">
    <property type="term" value="F:DNA-binding transcription factor activity, RNA polymerase II-specific"/>
    <property type="evidence" value="ECO:0007669"/>
    <property type="project" value="TreeGrafter"/>
</dbReference>
<evidence type="ECO:0000256" key="10">
    <source>
        <dbReference type="ARBA" id="ARBA00023163"/>
    </source>
</evidence>
<evidence type="ECO:0000256" key="5">
    <source>
        <dbReference type="ARBA" id="ARBA00022737"/>
    </source>
</evidence>
<dbReference type="InterPro" id="IPR050717">
    <property type="entry name" value="C2H2-ZF_Transcription_Reg"/>
</dbReference>
<reference evidence="16 17" key="1">
    <citation type="submission" date="2024-02" db="EMBL/GenBank/DDBJ databases">
        <title>Chromosome-level genome assembly of the Eurasian Minnow (Phoxinus phoxinus).</title>
        <authorList>
            <person name="Oriowo T.O."/>
            <person name="Martin S."/>
            <person name="Stange M."/>
            <person name="Chrysostomakis Y."/>
            <person name="Brown T."/>
            <person name="Winkler S."/>
            <person name="Kukowka S."/>
            <person name="Myers E.W."/>
            <person name="Bohne A."/>
        </authorList>
    </citation>
    <scope>NUCLEOTIDE SEQUENCE [LARGE SCALE GENOMIC DNA]</scope>
    <source>
        <strain evidence="16">ZFMK-TIS-60720</strain>
        <tissue evidence="16">Whole Organism</tissue>
    </source>
</reference>
<comment type="similarity">
    <text evidence="3">Belongs to the krueppel C2H2-type zinc-finger protein family.</text>
</comment>
<dbReference type="InterPro" id="IPR013087">
    <property type="entry name" value="Znf_C2H2_type"/>
</dbReference>
<dbReference type="AlphaFoldDB" id="A0AAN9HBM2"/>
<evidence type="ECO:0000256" key="3">
    <source>
        <dbReference type="ARBA" id="ARBA00006991"/>
    </source>
</evidence>
<keyword evidence="7" id="KW-0862">Zinc</keyword>
<keyword evidence="8" id="KW-0805">Transcription regulation</keyword>
<name>A0AAN9HBM2_9TELE</name>
<evidence type="ECO:0000313" key="17">
    <source>
        <dbReference type="Proteomes" id="UP001364617"/>
    </source>
</evidence>
<dbReference type="Proteomes" id="UP001364617">
    <property type="component" value="Unassembled WGS sequence"/>
</dbReference>
<feature type="domain" description="C2H2-type" evidence="15">
    <location>
        <begin position="527"/>
        <end position="554"/>
    </location>
</feature>
<evidence type="ECO:0000256" key="8">
    <source>
        <dbReference type="ARBA" id="ARBA00023015"/>
    </source>
</evidence>
<dbReference type="GO" id="GO:0008270">
    <property type="term" value="F:zinc ion binding"/>
    <property type="evidence" value="ECO:0007669"/>
    <property type="project" value="UniProtKB-KW"/>
</dbReference>
<dbReference type="PROSITE" id="PS50157">
    <property type="entry name" value="ZINC_FINGER_C2H2_2"/>
    <property type="match status" value="3"/>
</dbReference>
<dbReference type="PANTHER" id="PTHR14196:SF12">
    <property type="entry name" value="ZINC FINGER PROTEIN 208-LIKE"/>
    <property type="match status" value="1"/>
</dbReference>
<dbReference type="Pfam" id="PF00096">
    <property type="entry name" value="zf-C2H2"/>
    <property type="match status" value="2"/>
</dbReference>
<keyword evidence="6 12" id="KW-0863">Zinc-finger</keyword>
<dbReference type="InterPro" id="IPR036236">
    <property type="entry name" value="Znf_C2H2_sf"/>
</dbReference>
<evidence type="ECO:0000256" key="9">
    <source>
        <dbReference type="ARBA" id="ARBA00023125"/>
    </source>
</evidence>
<feature type="coiled-coil region" evidence="13">
    <location>
        <begin position="34"/>
        <end position="61"/>
    </location>
</feature>
<gene>
    <name evidence="16" type="ORF">R3I93_005968</name>
</gene>
<sequence>MSNRIAFQTQLASIMEVLANAAVAEICKLVDDDYAIINLQMTQCQRENKALKRKLHVLELKMARGFAERRMSSLNRTNRVQVNAALSEKYRNQSNDVLYGAQFNPGLWRGRGTDSTPQQAVNESNSMTGDAVISEVNTVLIKDEMFEEDQTQQRLFIRDGEVTNTPPQTGEAGFRDVQMVKDDDQVSGMLLPSLEQGKVEDGEPETIVIKEDLNDQWERSQTQAIIVQDAESNTDICSGRLSTSPAKSTVAPGTEKRIDVEFSHLNDDRSQKTDFSPSTGLQINIQGTVESSPSSSQQHRYHKFVVQPSKGLTTGETAALTDSGHAHKGTVKSRTSPKNHEKTATETSGKGCLYERPAEHKTSFPHWPTHPSCSYTESDQDQDCMLVQSDTESSVRSSKGGWDGAPSTQTHAVRNAGAAEGHMREEERWNQAAILRQSQTEASGHVSRPETIQTETASTTNSSYFTVIPQMRSKLTQPGPSFAGLQLPKHMDQGRRKSYVCKYCGKGFPGLSNVVAHQRVHTGERPFRCDTCGKLFTEAGNLKKHQRVHTGEKPFICSRCGKRFAWICNLKTHQQSASCGGVGYN</sequence>
<keyword evidence="9" id="KW-0238">DNA-binding</keyword>
<evidence type="ECO:0000256" key="13">
    <source>
        <dbReference type="SAM" id="Coils"/>
    </source>
</evidence>
<dbReference type="Gene3D" id="3.30.160.60">
    <property type="entry name" value="Classic Zinc Finger"/>
    <property type="match status" value="3"/>
</dbReference>
<evidence type="ECO:0000256" key="6">
    <source>
        <dbReference type="ARBA" id="ARBA00022771"/>
    </source>
</evidence>
<evidence type="ECO:0000256" key="14">
    <source>
        <dbReference type="SAM" id="MobiDB-lite"/>
    </source>
</evidence>
<feature type="domain" description="C2H2-type" evidence="15">
    <location>
        <begin position="555"/>
        <end position="575"/>
    </location>
</feature>
<evidence type="ECO:0000256" key="2">
    <source>
        <dbReference type="ARBA" id="ARBA00004123"/>
    </source>
</evidence>
<feature type="compositionally biased region" description="Polar residues" evidence="14">
    <location>
        <begin position="388"/>
        <end position="397"/>
    </location>
</feature>
<keyword evidence="17" id="KW-1185">Reference proteome</keyword>
<accession>A0AAN9HBM2</accession>
<keyword evidence="10" id="KW-0804">Transcription</keyword>
<evidence type="ECO:0000256" key="12">
    <source>
        <dbReference type="PROSITE-ProRule" id="PRU00042"/>
    </source>
</evidence>
<evidence type="ECO:0000256" key="4">
    <source>
        <dbReference type="ARBA" id="ARBA00022723"/>
    </source>
</evidence>
<protein>
    <recommendedName>
        <fullName evidence="15">C2H2-type domain-containing protein</fullName>
    </recommendedName>
</protein>
<comment type="function">
    <text evidence="1">May be involved in transcriptional regulation.</text>
</comment>
<dbReference type="FunFam" id="3.30.160.60:FF:000358">
    <property type="entry name" value="zinc finger protein 24"/>
    <property type="match status" value="1"/>
</dbReference>
<dbReference type="GO" id="GO:0005634">
    <property type="term" value="C:nucleus"/>
    <property type="evidence" value="ECO:0007669"/>
    <property type="project" value="UniProtKB-SubCell"/>
</dbReference>
<feature type="domain" description="C2H2-type" evidence="15">
    <location>
        <begin position="499"/>
        <end position="526"/>
    </location>
</feature>
<keyword evidence="13" id="KW-0175">Coiled coil</keyword>
<evidence type="ECO:0000259" key="15">
    <source>
        <dbReference type="PROSITE" id="PS50157"/>
    </source>
</evidence>
<dbReference type="SMART" id="SM00355">
    <property type="entry name" value="ZnF_C2H2"/>
    <property type="match status" value="3"/>
</dbReference>
<comment type="subcellular location">
    <subcellularLocation>
        <location evidence="2">Nucleus</location>
    </subcellularLocation>
</comment>
<proteinExistence type="inferred from homology"/>
<feature type="compositionally biased region" description="Basic residues" evidence="14">
    <location>
        <begin position="326"/>
        <end position="337"/>
    </location>
</feature>
<dbReference type="PANTHER" id="PTHR14196">
    <property type="entry name" value="ODD-SKIPPED - RELATED"/>
    <property type="match status" value="1"/>
</dbReference>
<keyword evidence="11" id="KW-0539">Nucleus</keyword>
<evidence type="ECO:0000313" key="16">
    <source>
        <dbReference type="EMBL" id="KAK7166039.1"/>
    </source>
</evidence>
<evidence type="ECO:0000256" key="1">
    <source>
        <dbReference type="ARBA" id="ARBA00003767"/>
    </source>
</evidence>
<dbReference type="EMBL" id="JAYKXH010000006">
    <property type="protein sequence ID" value="KAK7166039.1"/>
    <property type="molecule type" value="Genomic_DNA"/>
</dbReference>
<organism evidence="16 17">
    <name type="scientific">Phoxinus phoxinus</name>
    <name type="common">Eurasian minnow</name>
    <dbReference type="NCBI Taxonomy" id="58324"/>
    <lineage>
        <taxon>Eukaryota</taxon>
        <taxon>Metazoa</taxon>
        <taxon>Chordata</taxon>
        <taxon>Craniata</taxon>
        <taxon>Vertebrata</taxon>
        <taxon>Euteleostomi</taxon>
        <taxon>Actinopterygii</taxon>
        <taxon>Neopterygii</taxon>
        <taxon>Teleostei</taxon>
        <taxon>Ostariophysi</taxon>
        <taxon>Cypriniformes</taxon>
        <taxon>Leuciscidae</taxon>
        <taxon>Phoxininae</taxon>
        <taxon>Phoxinus</taxon>
    </lineage>
</organism>
<feature type="region of interest" description="Disordered" evidence="14">
    <location>
        <begin position="310"/>
        <end position="349"/>
    </location>
</feature>
<dbReference type="FunFam" id="3.30.160.60:FF:000585">
    <property type="entry name" value="zinc finger protein 784"/>
    <property type="match status" value="1"/>
</dbReference>
<dbReference type="SUPFAM" id="SSF57667">
    <property type="entry name" value="beta-beta-alpha zinc fingers"/>
    <property type="match status" value="2"/>
</dbReference>